<organism evidence="1">
    <name type="scientific">uncultured bacterium</name>
    <name type="common">gcode 4</name>
    <dbReference type="NCBI Taxonomy" id="1234023"/>
    <lineage>
        <taxon>Bacteria</taxon>
        <taxon>environmental samples</taxon>
    </lineage>
</organism>
<dbReference type="AlphaFoldDB" id="K1X4X6"/>
<feature type="non-terminal residue" evidence="1">
    <location>
        <position position="1"/>
    </location>
</feature>
<accession>K1X4X6</accession>
<name>K1X4X6_9BACT</name>
<dbReference type="EMBL" id="AMFJ01036117">
    <property type="protein sequence ID" value="EKD25180.1"/>
    <property type="molecule type" value="Genomic_DNA"/>
</dbReference>
<protein>
    <submittedName>
        <fullName evidence="1">Uncharacterized protein</fullName>
    </submittedName>
</protein>
<sequence length="58" mass="6315">VFEVCFFAWDGLKSLLMGGLYLKKGSTPMSLGGMGCKGEVICSLKWVNQSVKCPLVKE</sequence>
<gene>
    <name evidence="1" type="ORF">ACD_80C00110G0003</name>
</gene>
<comment type="caution">
    <text evidence="1">The sequence shown here is derived from an EMBL/GenBank/DDBJ whole genome shotgun (WGS) entry which is preliminary data.</text>
</comment>
<evidence type="ECO:0000313" key="1">
    <source>
        <dbReference type="EMBL" id="EKD25180.1"/>
    </source>
</evidence>
<reference evidence="1" key="1">
    <citation type="journal article" date="2012" name="Science">
        <title>Fermentation, hydrogen, and sulfur metabolism in multiple uncultivated bacterial phyla.</title>
        <authorList>
            <person name="Wrighton K.C."/>
            <person name="Thomas B.C."/>
            <person name="Sharon I."/>
            <person name="Miller C.S."/>
            <person name="Castelle C.J."/>
            <person name="VerBerkmoes N.C."/>
            <person name="Wilkins M.J."/>
            <person name="Hettich R.L."/>
            <person name="Lipton M.S."/>
            <person name="Williams K.H."/>
            <person name="Long P.E."/>
            <person name="Banfield J.F."/>
        </authorList>
    </citation>
    <scope>NUCLEOTIDE SEQUENCE [LARGE SCALE GENOMIC DNA]</scope>
</reference>
<proteinExistence type="predicted"/>